<dbReference type="PROSITE" id="PS51208">
    <property type="entry name" value="AUTOTRANSPORTER"/>
    <property type="match status" value="1"/>
</dbReference>
<dbReference type="SUPFAM" id="SSF103515">
    <property type="entry name" value="Autotransporter"/>
    <property type="match status" value="1"/>
</dbReference>
<feature type="domain" description="Autotransporter" evidence="2">
    <location>
        <begin position="116"/>
        <end position="387"/>
    </location>
</feature>
<reference evidence="3" key="1">
    <citation type="journal article" date="2014" name="Int. J. Syst. Evol. Microbiol.">
        <title>Complete genome sequence of Corynebacterium casei LMG S-19264T (=DSM 44701T), isolated from a smear-ripened cheese.</title>
        <authorList>
            <consortium name="US DOE Joint Genome Institute (JGI-PGF)"/>
            <person name="Walter F."/>
            <person name="Albersmeier A."/>
            <person name="Kalinowski J."/>
            <person name="Ruckert C."/>
        </authorList>
    </citation>
    <scope>NUCLEOTIDE SEQUENCE</scope>
    <source>
        <strain evidence="3">VKM B-2935</strain>
    </source>
</reference>
<dbReference type="SMART" id="SM00213">
    <property type="entry name" value="UBQ"/>
    <property type="match status" value="1"/>
</dbReference>
<dbReference type="InterPro" id="IPR000626">
    <property type="entry name" value="Ubiquitin-like_dom"/>
</dbReference>
<dbReference type="PROSITE" id="PS00299">
    <property type="entry name" value="UBIQUITIN_1"/>
    <property type="match status" value="1"/>
</dbReference>
<dbReference type="PROSITE" id="PS50053">
    <property type="entry name" value="UBIQUITIN_2"/>
    <property type="match status" value="1"/>
</dbReference>
<dbReference type="RefSeq" id="WP_271194734.1">
    <property type="nucleotide sequence ID" value="NZ_BSFN01000003.1"/>
</dbReference>
<dbReference type="SUPFAM" id="SSF54236">
    <property type="entry name" value="Ubiquitin-like"/>
    <property type="match status" value="1"/>
</dbReference>
<dbReference type="InterPro" id="IPR019954">
    <property type="entry name" value="Ubiquitin_CS"/>
</dbReference>
<dbReference type="Proteomes" id="UP001143328">
    <property type="component" value="Unassembled WGS sequence"/>
</dbReference>
<dbReference type="Pfam" id="PF03797">
    <property type="entry name" value="Autotransporter"/>
    <property type="match status" value="1"/>
</dbReference>
<proteinExistence type="predicted"/>
<dbReference type="EMBL" id="BSFN01000003">
    <property type="protein sequence ID" value="GLK88526.1"/>
    <property type="molecule type" value="Genomic_DNA"/>
</dbReference>
<evidence type="ECO:0000259" key="2">
    <source>
        <dbReference type="PROSITE" id="PS51208"/>
    </source>
</evidence>
<comment type="caution">
    <text evidence="3">The sequence shown here is derived from an EMBL/GenBank/DDBJ whole genome shotgun (WGS) entry which is preliminary data.</text>
</comment>
<dbReference type="InterPro" id="IPR036709">
    <property type="entry name" value="Autotransporte_beta_dom_sf"/>
</dbReference>
<evidence type="ECO:0000259" key="1">
    <source>
        <dbReference type="PROSITE" id="PS50053"/>
    </source>
</evidence>
<dbReference type="Pfam" id="PF00240">
    <property type="entry name" value="ubiquitin"/>
    <property type="match status" value="1"/>
</dbReference>
<evidence type="ECO:0000313" key="4">
    <source>
        <dbReference type="Proteomes" id="UP001143328"/>
    </source>
</evidence>
<keyword evidence="4" id="KW-1185">Reference proteome</keyword>
<evidence type="ECO:0000313" key="3">
    <source>
        <dbReference type="EMBL" id="GLK88526.1"/>
    </source>
</evidence>
<dbReference type="PANTHER" id="PTHR10666">
    <property type="entry name" value="UBIQUITIN"/>
    <property type="match status" value="1"/>
</dbReference>
<dbReference type="InterPro" id="IPR019956">
    <property type="entry name" value="Ubiquitin_dom"/>
</dbReference>
<dbReference type="InterPro" id="IPR029071">
    <property type="entry name" value="Ubiquitin-like_domsf"/>
</dbReference>
<evidence type="ECO:0008006" key="5">
    <source>
        <dbReference type="Google" id="ProtNLM"/>
    </source>
</evidence>
<sequence>MQIFVKTQTGKTISLEVEPSDSIENVKSKIQEKEGIAPEKQKLIFAGKLLEDGRTLSDYNIQKESTLHLAAVQAVVQPAGLDGLARQASGLSKLAVDSAVLVLSGNHGHPLDFRVAAGKQQCAWLAGDWGGDNLGGADGSVGVAEVGGCQRLTENGAQLGAAIGKSRVRDNAGAGNEITQRGTYLLVEFIAPVTALSPDLWSTLTAYYNHGDADVSRSYSTLLGSEGSSASPGVDTAALRTRLDWEGLWRPMGVTLSPYVDLNYVQTRIGSYTESGGSQPMSLGERDSSVSELRVGVNGNYLLADHLQLLAGVEGVRRVHDDADPVDAYWQSQHLRLAAEQSDRAWVRSQLGAAWLMRDSRVMVLLNATSEGEQPARWVAVSWTGSF</sequence>
<name>A0A9W6NFD5_9PSED</name>
<dbReference type="AlphaFoldDB" id="A0A9W6NFD5"/>
<dbReference type="Gene3D" id="3.10.20.90">
    <property type="entry name" value="Phosphatidylinositol 3-kinase Catalytic Subunit, Chain A, domain 1"/>
    <property type="match status" value="1"/>
</dbReference>
<dbReference type="InterPro" id="IPR050158">
    <property type="entry name" value="Ubiquitin_ubiquitin-like"/>
</dbReference>
<feature type="domain" description="Ubiquitin-like" evidence="1">
    <location>
        <begin position="1"/>
        <end position="69"/>
    </location>
</feature>
<organism evidence="3 4">
    <name type="scientific">Pseudomonas turukhanskensis</name>
    <dbReference type="NCBI Taxonomy" id="1806536"/>
    <lineage>
        <taxon>Bacteria</taxon>
        <taxon>Pseudomonadati</taxon>
        <taxon>Pseudomonadota</taxon>
        <taxon>Gammaproteobacteria</taxon>
        <taxon>Pseudomonadales</taxon>
        <taxon>Pseudomonadaceae</taxon>
        <taxon>Pseudomonas</taxon>
    </lineage>
</organism>
<reference evidence="3" key="2">
    <citation type="submission" date="2023-01" db="EMBL/GenBank/DDBJ databases">
        <authorList>
            <person name="Sun Q."/>
            <person name="Evtushenko L."/>
        </authorList>
    </citation>
    <scope>NUCLEOTIDE SEQUENCE</scope>
    <source>
        <strain evidence="3">VKM B-2935</strain>
    </source>
</reference>
<accession>A0A9W6NFD5</accession>
<dbReference type="InterPro" id="IPR005546">
    <property type="entry name" value="Autotransporte_beta"/>
</dbReference>
<dbReference type="FunFam" id="3.10.20.90:FF:000160">
    <property type="entry name" value="Polyubiquitin-C"/>
    <property type="match status" value="1"/>
</dbReference>
<gene>
    <name evidence="3" type="ORF">GCM10017655_15880</name>
</gene>
<dbReference type="Gene3D" id="2.40.128.130">
    <property type="entry name" value="Autotransporter beta-domain"/>
    <property type="match status" value="1"/>
</dbReference>
<dbReference type="PRINTS" id="PR00348">
    <property type="entry name" value="UBIQUITIN"/>
</dbReference>
<dbReference type="SMART" id="SM00869">
    <property type="entry name" value="Autotransporter"/>
    <property type="match status" value="1"/>
</dbReference>
<protein>
    <recommendedName>
        <fullName evidence="5">Ubiquitin-like domain-containing protein</fullName>
    </recommendedName>
</protein>